<dbReference type="SMART" id="SM00490">
    <property type="entry name" value="HELICc"/>
    <property type="match status" value="1"/>
</dbReference>
<dbReference type="InterPro" id="IPR050079">
    <property type="entry name" value="DEAD_box_RNA_helicase"/>
</dbReference>
<dbReference type="PROSITE" id="PS51194">
    <property type="entry name" value="HELICASE_CTER"/>
    <property type="match status" value="1"/>
</dbReference>
<dbReference type="GO" id="GO:0003676">
    <property type="term" value="F:nucleic acid binding"/>
    <property type="evidence" value="ECO:0007669"/>
    <property type="project" value="InterPro"/>
</dbReference>
<evidence type="ECO:0000259" key="12">
    <source>
        <dbReference type="PROSITE" id="PS51192"/>
    </source>
</evidence>
<keyword evidence="4" id="KW-0378">Hydrolase</keyword>
<dbReference type="InterPro" id="IPR014001">
    <property type="entry name" value="Helicase_ATP-bd"/>
</dbReference>
<dbReference type="FunFam" id="3.40.50.300:FF:000108">
    <property type="entry name" value="ATP-dependent RNA helicase RhlE"/>
    <property type="match status" value="1"/>
</dbReference>
<dbReference type="CDD" id="cd18787">
    <property type="entry name" value="SF2_C_DEAD"/>
    <property type="match status" value="1"/>
</dbReference>
<feature type="short sequence motif" description="Q motif" evidence="10">
    <location>
        <begin position="2"/>
        <end position="30"/>
    </location>
</feature>
<dbReference type="Gene3D" id="3.40.50.300">
    <property type="entry name" value="P-loop containing nucleotide triphosphate hydrolases"/>
    <property type="match status" value="2"/>
</dbReference>
<evidence type="ECO:0000256" key="5">
    <source>
        <dbReference type="ARBA" id="ARBA00022806"/>
    </source>
</evidence>
<dbReference type="Proteomes" id="UP000245461">
    <property type="component" value="Unassembled WGS sequence"/>
</dbReference>
<feature type="domain" description="Helicase ATP-binding" evidence="12">
    <location>
        <begin position="33"/>
        <end position="208"/>
    </location>
</feature>
<evidence type="ECO:0000256" key="6">
    <source>
        <dbReference type="ARBA" id="ARBA00022840"/>
    </source>
</evidence>
<dbReference type="EC" id="3.6.4.13" evidence="1"/>
<dbReference type="GO" id="GO:0003724">
    <property type="term" value="F:RNA helicase activity"/>
    <property type="evidence" value="ECO:0007669"/>
    <property type="project" value="UniProtKB-EC"/>
</dbReference>
<evidence type="ECO:0000256" key="10">
    <source>
        <dbReference type="PROSITE-ProRule" id="PRU00552"/>
    </source>
</evidence>
<dbReference type="InterPro" id="IPR001650">
    <property type="entry name" value="Helicase_C-like"/>
</dbReference>
<feature type="compositionally biased region" description="Basic and acidic residues" evidence="11">
    <location>
        <begin position="423"/>
        <end position="433"/>
    </location>
</feature>
<organism evidence="15 16">
    <name type="scientific">Zavarzinia aquatilis</name>
    <dbReference type="NCBI Taxonomy" id="2211142"/>
    <lineage>
        <taxon>Bacteria</taxon>
        <taxon>Pseudomonadati</taxon>
        <taxon>Pseudomonadota</taxon>
        <taxon>Alphaproteobacteria</taxon>
        <taxon>Rhodospirillales</taxon>
        <taxon>Zavarziniaceae</taxon>
        <taxon>Zavarzinia</taxon>
    </lineage>
</organism>
<proteinExistence type="inferred from homology"/>
<evidence type="ECO:0000256" key="7">
    <source>
        <dbReference type="ARBA" id="ARBA00038437"/>
    </source>
</evidence>
<dbReference type="SMART" id="SM00487">
    <property type="entry name" value="DEXDc"/>
    <property type="match status" value="1"/>
</dbReference>
<name>A0A317EGH6_9PROT</name>
<comment type="caution">
    <text evidence="15">The sequence shown here is derived from an EMBL/GenBank/DDBJ whole genome shotgun (WGS) entry which is preliminary data.</text>
</comment>
<evidence type="ECO:0000256" key="11">
    <source>
        <dbReference type="SAM" id="MobiDB-lite"/>
    </source>
</evidence>
<sequence>MTQFTDLGLAEPLLRALKEEGYETPTPIQARAIPALLEGRDILGIAQTGTGKTAAFALPILNRLLANPVRLQPKTARVLVMAPTRELAAQIADSFRAYGRFAKISVAVVVGGVPHGGQIRALSRGLDVLVATPGRLLDHVESGHCRLDHTEVVVLDEADHMLDLGFVVPIRKIISKLAMRRQSLFFSATMPKEIATLAGEMLRDPVKVEVTPVATTAERVTQQVYLIEGGGKRGLLLEVLSGKDVTRPIVFTRTKRGADKVAEHLETYGMSAAAIHGNKSQGQRERALDGFKSGKVRVLVATDIAARGIDIDGISHVVNFELPNVPEQYVHRIGRTARAGNEGVAISFCDRDEVPYLRDIEKVTRQKLPVIDRRANPNAPAEAAPAQQQRRPQQNRGQRPGGGRPQGQPQGQKQARPGAGRPQGERRPQRARG</sequence>
<evidence type="ECO:0000256" key="8">
    <source>
        <dbReference type="ARBA" id="ARBA00047984"/>
    </source>
</evidence>
<feature type="compositionally biased region" description="Low complexity" evidence="11">
    <location>
        <begin position="406"/>
        <end position="420"/>
    </location>
</feature>
<keyword evidence="6" id="KW-0067">ATP-binding</keyword>
<dbReference type="GO" id="GO:0042255">
    <property type="term" value="P:ribosome assembly"/>
    <property type="evidence" value="ECO:0007669"/>
    <property type="project" value="UniProtKB-ARBA"/>
</dbReference>
<dbReference type="EMBL" id="QGLE01000001">
    <property type="protein sequence ID" value="PWR25702.1"/>
    <property type="molecule type" value="Genomic_DNA"/>
</dbReference>
<dbReference type="AlphaFoldDB" id="A0A317EGH6"/>
<evidence type="ECO:0000259" key="14">
    <source>
        <dbReference type="PROSITE" id="PS51195"/>
    </source>
</evidence>
<feature type="domain" description="Helicase C-terminal" evidence="13">
    <location>
        <begin position="219"/>
        <end position="379"/>
    </location>
</feature>
<feature type="compositionally biased region" description="Low complexity" evidence="11">
    <location>
        <begin position="376"/>
        <end position="398"/>
    </location>
</feature>
<evidence type="ECO:0000313" key="16">
    <source>
        <dbReference type="Proteomes" id="UP000245461"/>
    </source>
</evidence>
<evidence type="ECO:0000256" key="2">
    <source>
        <dbReference type="ARBA" id="ARBA00022490"/>
    </source>
</evidence>
<evidence type="ECO:0000259" key="13">
    <source>
        <dbReference type="PROSITE" id="PS51194"/>
    </source>
</evidence>
<dbReference type="InterPro" id="IPR027417">
    <property type="entry name" value="P-loop_NTPase"/>
</dbReference>
<dbReference type="RefSeq" id="WP_109901944.1">
    <property type="nucleotide sequence ID" value="NZ_QGLE01000001.1"/>
</dbReference>
<dbReference type="InterPro" id="IPR014014">
    <property type="entry name" value="RNA_helicase_DEAD_Q_motif"/>
</dbReference>
<dbReference type="GO" id="GO:0016787">
    <property type="term" value="F:hydrolase activity"/>
    <property type="evidence" value="ECO:0007669"/>
    <property type="project" value="UniProtKB-KW"/>
</dbReference>
<dbReference type="PANTHER" id="PTHR47959">
    <property type="entry name" value="ATP-DEPENDENT RNA HELICASE RHLE-RELATED"/>
    <property type="match status" value="1"/>
</dbReference>
<evidence type="ECO:0000256" key="1">
    <source>
        <dbReference type="ARBA" id="ARBA00012552"/>
    </source>
</evidence>
<dbReference type="PANTHER" id="PTHR47959:SF13">
    <property type="entry name" value="ATP-DEPENDENT RNA HELICASE RHLE"/>
    <property type="match status" value="1"/>
</dbReference>
<feature type="domain" description="DEAD-box RNA helicase Q" evidence="14">
    <location>
        <begin position="2"/>
        <end position="30"/>
    </location>
</feature>
<accession>A0A317EGH6</accession>
<keyword evidence="2" id="KW-0963">Cytoplasm</keyword>
<dbReference type="GO" id="GO:0009266">
    <property type="term" value="P:response to temperature stimulus"/>
    <property type="evidence" value="ECO:0007669"/>
    <property type="project" value="UniProtKB-ARBA"/>
</dbReference>
<dbReference type="InterPro" id="IPR011545">
    <property type="entry name" value="DEAD/DEAH_box_helicase_dom"/>
</dbReference>
<dbReference type="Pfam" id="PF00271">
    <property type="entry name" value="Helicase_C"/>
    <property type="match status" value="1"/>
</dbReference>
<dbReference type="Pfam" id="PF00270">
    <property type="entry name" value="DEAD"/>
    <property type="match status" value="1"/>
</dbReference>
<comment type="catalytic activity">
    <reaction evidence="8">
        <text>ATP + H2O = ADP + phosphate + H(+)</text>
        <dbReference type="Rhea" id="RHEA:13065"/>
        <dbReference type="ChEBI" id="CHEBI:15377"/>
        <dbReference type="ChEBI" id="CHEBI:15378"/>
        <dbReference type="ChEBI" id="CHEBI:30616"/>
        <dbReference type="ChEBI" id="CHEBI:43474"/>
        <dbReference type="ChEBI" id="CHEBI:456216"/>
        <dbReference type="EC" id="3.6.4.13"/>
    </reaction>
</comment>
<keyword evidence="5 15" id="KW-0347">Helicase</keyword>
<dbReference type="PROSITE" id="PS51195">
    <property type="entry name" value="Q_MOTIF"/>
    <property type="match status" value="1"/>
</dbReference>
<evidence type="ECO:0000313" key="15">
    <source>
        <dbReference type="EMBL" id="PWR25702.1"/>
    </source>
</evidence>
<dbReference type="InterPro" id="IPR044742">
    <property type="entry name" value="DEAD/DEAH_RhlB"/>
</dbReference>
<feature type="region of interest" description="Disordered" evidence="11">
    <location>
        <begin position="368"/>
        <end position="433"/>
    </location>
</feature>
<evidence type="ECO:0000256" key="9">
    <source>
        <dbReference type="ARBA" id="ARBA00074363"/>
    </source>
</evidence>
<dbReference type="SUPFAM" id="SSF52540">
    <property type="entry name" value="P-loop containing nucleoside triphosphate hydrolases"/>
    <property type="match status" value="2"/>
</dbReference>
<evidence type="ECO:0000256" key="4">
    <source>
        <dbReference type="ARBA" id="ARBA00022801"/>
    </source>
</evidence>
<dbReference type="OrthoDB" id="9805696at2"/>
<keyword evidence="3" id="KW-0547">Nucleotide-binding</keyword>
<gene>
    <name evidence="15" type="ORF">DKG74_01705</name>
</gene>
<comment type="similarity">
    <text evidence="7">Belongs to the DEAD box helicase family.</text>
</comment>
<dbReference type="CDD" id="cd00268">
    <property type="entry name" value="DEADc"/>
    <property type="match status" value="1"/>
</dbReference>
<dbReference type="GO" id="GO:0005524">
    <property type="term" value="F:ATP binding"/>
    <property type="evidence" value="ECO:0007669"/>
    <property type="project" value="UniProtKB-KW"/>
</dbReference>
<reference evidence="15 16" key="1">
    <citation type="submission" date="2018-05" db="EMBL/GenBank/DDBJ databases">
        <title>Zavarzinia sp. HR-AS.</title>
        <authorList>
            <person name="Lee Y."/>
            <person name="Jeon C.O."/>
        </authorList>
    </citation>
    <scope>NUCLEOTIDE SEQUENCE [LARGE SCALE GENOMIC DNA]</scope>
    <source>
        <strain evidence="15 16">HR-AS</strain>
    </source>
</reference>
<dbReference type="PROSITE" id="PS51192">
    <property type="entry name" value="HELICASE_ATP_BIND_1"/>
    <property type="match status" value="1"/>
</dbReference>
<dbReference type="GO" id="GO:0005829">
    <property type="term" value="C:cytosol"/>
    <property type="evidence" value="ECO:0007669"/>
    <property type="project" value="TreeGrafter"/>
</dbReference>
<keyword evidence="16" id="KW-1185">Reference proteome</keyword>
<protein>
    <recommendedName>
        <fullName evidence="9">DEAD-box ATP-dependent RNA helicase RhpA</fullName>
        <ecNumber evidence="1">3.6.4.13</ecNumber>
    </recommendedName>
</protein>
<evidence type="ECO:0000256" key="3">
    <source>
        <dbReference type="ARBA" id="ARBA00022741"/>
    </source>
</evidence>